<evidence type="ECO:0000256" key="2">
    <source>
        <dbReference type="ARBA" id="ARBA00023043"/>
    </source>
</evidence>
<comment type="caution">
    <text evidence="5">The sequence shown here is derived from an EMBL/GenBank/DDBJ whole genome shotgun (WGS) entry which is preliminary data.</text>
</comment>
<feature type="repeat" description="ANK" evidence="3">
    <location>
        <begin position="26"/>
        <end position="58"/>
    </location>
</feature>
<proteinExistence type="predicted"/>
<evidence type="ECO:0000313" key="6">
    <source>
        <dbReference type="Proteomes" id="UP001515480"/>
    </source>
</evidence>
<dbReference type="Gene3D" id="1.25.40.20">
    <property type="entry name" value="Ankyrin repeat-containing domain"/>
    <property type="match status" value="1"/>
</dbReference>
<dbReference type="PROSITE" id="PS50297">
    <property type="entry name" value="ANK_REP_REGION"/>
    <property type="match status" value="1"/>
</dbReference>
<protein>
    <submittedName>
        <fullName evidence="5">Uncharacterized protein</fullName>
    </submittedName>
</protein>
<dbReference type="Proteomes" id="UP001515480">
    <property type="component" value="Unassembled WGS sequence"/>
</dbReference>
<reference evidence="5 6" key="1">
    <citation type="journal article" date="2024" name="Science">
        <title>Giant polyketide synthase enzymes in the biosynthesis of giant marine polyether toxins.</title>
        <authorList>
            <person name="Fallon T.R."/>
            <person name="Shende V.V."/>
            <person name="Wierzbicki I.H."/>
            <person name="Pendleton A.L."/>
            <person name="Watervoot N.F."/>
            <person name="Auber R.P."/>
            <person name="Gonzalez D.J."/>
            <person name="Wisecaver J.H."/>
            <person name="Moore B.S."/>
        </authorList>
    </citation>
    <scope>NUCLEOTIDE SEQUENCE [LARGE SCALE GENOMIC DNA]</scope>
    <source>
        <strain evidence="5 6">12B1</strain>
    </source>
</reference>
<feature type="chain" id="PRO_5044349072" evidence="4">
    <location>
        <begin position="23"/>
        <end position="130"/>
    </location>
</feature>
<evidence type="ECO:0000256" key="4">
    <source>
        <dbReference type="SAM" id="SignalP"/>
    </source>
</evidence>
<feature type="signal peptide" evidence="4">
    <location>
        <begin position="1"/>
        <end position="22"/>
    </location>
</feature>
<dbReference type="SMART" id="SM00248">
    <property type="entry name" value="ANK"/>
    <property type="match status" value="1"/>
</dbReference>
<keyword evidence="1" id="KW-0677">Repeat</keyword>
<dbReference type="SUPFAM" id="SSF48403">
    <property type="entry name" value="Ankyrin repeat"/>
    <property type="match status" value="1"/>
</dbReference>
<keyword evidence="4" id="KW-0732">Signal</keyword>
<dbReference type="AlphaFoldDB" id="A0AB34J4J5"/>
<keyword evidence="6" id="KW-1185">Reference proteome</keyword>
<name>A0AB34J4J5_PRYPA</name>
<dbReference type="PANTHER" id="PTHR24171">
    <property type="entry name" value="ANKYRIN REPEAT DOMAIN-CONTAINING PROTEIN 39-RELATED"/>
    <property type="match status" value="1"/>
</dbReference>
<dbReference type="PROSITE" id="PS50088">
    <property type="entry name" value="ANK_REPEAT"/>
    <property type="match status" value="1"/>
</dbReference>
<evidence type="ECO:0000313" key="5">
    <source>
        <dbReference type="EMBL" id="KAL1512313.1"/>
    </source>
</evidence>
<evidence type="ECO:0000256" key="1">
    <source>
        <dbReference type="ARBA" id="ARBA00022737"/>
    </source>
</evidence>
<dbReference type="InterPro" id="IPR036770">
    <property type="entry name" value="Ankyrin_rpt-contain_sf"/>
</dbReference>
<organism evidence="5 6">
    <name type="scientific">Prymnesium parvum</name>
    <name type="common">Toxic golden alga</name>
    <dbReference type="NCBI Taxonomy" id="97485"/>
    <lineage>
        <taxon>Eukaryota</taxon>
        <taxon>Haptista</taxon>
        <taxon>Haptophyta</taxon>
        <taxon>Prymnesiophyceae</taxon>
        <taxon>Prymnesiales</taxon>
        <taxon>Prymnesiaceae</taxon>
        <taxon>Prymnesium</taxon>
    </lineage>
</organism>
<gene>
    <name evidence="5" type="ORF">AB1Y20_005575</name>
</gene>
<dbReference type="EMBL" id="JBGBPQ010000013">
    <property type="protein sequence ID" value="KAL1512313.1"/>
    <property type="molecule type" value="Genomic_DNA"/>
</dbReference>
<sequence length="130" mass="14152">MAGVGLAPACVLLIHFGARVDVQDEDGLTPLHMAAGYANARTLKVLVAAGADLQLTGEGQGTALEVVQGLGKYEYKKVFGGEVKKEMLKKKDEKLQKLKMCVDVLLEPEKVKAENQWEDVLRDAMRVLSL</sequence>
<keyword evidence="2 3" id="KW-0040">ANK repeat</keyword>
<dbReference type="Pfam" id="PF13857">
    <property type="entry name" value="Ank_5"/>
    <property type="match status" value="1"/>
</dbReference>
<accession>A0AB34J4J5</accession>
<dbReference type="InterPro" id="IPR002110">
    <property type="entry name" value="Ankyrin_rpt"/>
</dbReference>
<evidence type="ECO:0000256" key="3">
    <source>
        <dbReference type="PROSITE-ProRule" id="PRU00023"/>
    </source>
</evidence>